<dbReference type="InterPro" id="IPR002172">
    <property type="entry name" value="LDrepeatLR_classA_rpt"/>
</dbReference>
<organism evidence="12 13">
    <name type="scientific">Sinanodonta woodiana</name>
    <name type="common">Chinese pond mussel</name>
    <name type="synonym">Anodonta woodiana</name>
    <dbReference type="NCBI Taxonomy" id="1069815"/>
    <lineage>
        <taxon>Eukaryota</taxon>
        <taxon>Metazoa</taxon>
        <taxon>Spiralia</taxon>
        <taxon>Lophotrochozoa</taxon>
        <taxon>Mollusca</taxon>
        <taxon>Bivalvia</taxon>
        <taxon>Autobranchia</taxon>
        <taxon>Heteroconchia</taxon>
        <taxon>Palaeoheterodonta</taxon>
        <taxon>Unionida</taxon>
        <taxon>Unionoidea</taxon>
        <taxon>Unionidae</taxon>
        <taxon>Unioninae</taxon>
        <taxon>Sinanodonta</taxon>
    </lineage>
</organism>
<dbReference type="Pfam" id="PF00057">
    <property type="entry name" value="Ldl_recept_a"/>
    <property type="match status" value="1"/>
</dbReference>
<dbReference type="EMBL" id="JBJQND010000006">
    <property type="protein sequence ID" value="KAL3875122.1"/>
    <property type="molecule type" value="Genomic_DNA"/>
</dbReference>
<evidence type="ECO:0000259" key="11">
    <source>
        <dbReference type="PROSITE" id="PS50986"/>
    </source>
</evidence>
<feature type="compositionally biased region" description="Low complexity" evidence="9">
    <location>
        <begin position="198"/>
        <end position="209"/>
    </location>
</feature>
<feature type="compositionally biased region" description="Basic and acidic residues" evidence="9">
    <location>
        <begin position="533"/>
        <end position="549"/>
    </location>
</feature>
<feature type="compositionally biased region" description="Low complexity" evidence="9">
    <location>
        <begin position="857"/>
        <end position="868"/>
    </location>
</feature>
<accession>A0ABD3WQV3</accession>
<feature type="region of interest" description="Disordered" evidence="9">
    <location>
        <begin position="646"/>
        <end position="693"/>
    </location>
</feature>
<evidence type="ECO:0000256" key="1">
    <source>
        <dbReference type="ARBA" id="ARBA00004479"/>
    </source>
</evidence>
<dbReference type="GO" id="GO:0016020">
    <property type="term" value="C:membrane"/>
    <property type="evidence" value="ECO:0007669"/>
    <property type="project" value="UniProtKB-SubCell"/>
</dbReference>
<feature type="compositionally biased region" description="Basic and acidic residues" evidence="9">
    <location>
        <begin position="441"/>
        <end position="455"/>
    </location>
</feature>
<dbReference type="PANTHER" id="PTHR46876">
    <property type="entry name" value="LOW-DENSITY LIPOPROTEIN RECEPTOR-RELATED PROTEIN 11"/>
    <property type="match status" value="1"/>
</dbReference>
<keyword evidence="5 10" id="KW-0472">Membrane</keyword>
<reference evidence="12 13" key="1">
    <citation type="submission" date="2024-11" db="EMBL/GenBank/DDBJ databases">
        <title>Chromosome-level genome assembly of the freshwater bivalve Anodonta woodiana.</title>
        <authorList>
            <person name="Chen X."/>
        </authorList>
    </citation>
    <scope>NUCLEOTIDE SEQUENCE [LARGE SCALE GENOMIC DNA]</scope>
    <source>
        <strain evidence="12">MN2024</strain>
        <tissue evidence="12">Gills</tissue>
    </source>
</reference>
<evidence type="ECO:0000256" key="4">
    <source>
        <dbReference type="ARBA" id="ARBA00022989"/>
    </source>
</evidence>
<keyword evidence="4 10" id="KW-1133">Transmembrane helix</keyword>
<evidence type="ECO:0000256" key="6">
    <source>
        <dbReference type="ARBA" id="ARBA00023157"/>
    </source>
</evidence>
<comment type="caution">
    <text evidence="12">The sequence shown here is derived from an EMBL/GenBank/DDBJ whole genome shotgun (WGS) entry which is preliminary data.</text>
</comment>
<keyword evidence="13" id="KW-1185">Reference proteome</keyword>
<feature type="transmembrane region" description="Helical" evidence="10">
    <location>
        <begin position="922"/>
        <end position="943"/>
    </location>
</feature>
<evidence type="ECO:0000256" key="7">
    <source>
        <dbReference type="ARBA" id="ARBA00023180"/>
    </source>
</evidence>
<feature type="compositionally biased region" description="Polar residues" evidence="9">
    <location>
        <begin position="519"/>
        <end position="532"/>
    </location>
</feature>
<evidence type="ECO:0000313" key="12">
    <source>
        <dbReference type="EMBL" id="KAL3875122.1"/>
    </source>
</evidence>
<dbReference type="AlphaFoldDB" id="A0ABD3WQV3"/>
<evidence type="ECO:0000256" key="3">
    <source>
        <dbReference type="ARBA" id="ARBA00022729"/>
    </source>
</evidence>
<evidence type="ECO:0000256" key="8">
    <source>
        <dbReference type="PROSITE-ProRule" id="PRU00124"/>
    </source>
</evidence>
<keyword evidence="6 8" id="KW-1015">Disulfide bond</keyword>
<dbReference type="Gene3D" id="4.10.400.10">
    <property type="entry name" value="Low-density Lipoprotein Receptor"/>
    <property type="match status" value="1"/>
</dbReference>
<dbReference type="PROSITE" id="PS50986">
    <property type="entry name" value="MANSC"/>
    <property type="match status" value="1"/>
</dbReference>
<feature type="compositionally biased region" description="Polar residues" evidence="9">
    <location>
        <begin position="663"/>
        <end position="674"/>
    </location>
</feature>
<dbReference type="CDD" id="cd00112">
    <property type="entry name" value="LDLa"/>
    <property type="match status" value="1"/>
</dbReference>
<evidence type="ECO:0000256" key="5">
    <source>
        <dbReference type="ARBA" id="ARBA00023136"/>
    </source>
</evidence>
<keyword evidence="7" id="KW-0325">Glycoprotein</keyword>
<feature type="region of interest" description="Disordered" evidence="9">
    <location>
        <begin position="392"/>
        <end position="572"/>
    </location>
</feature>
<feature type="region of interest" description="Disordered" evidence="9">
    <location>
        <begin position="710"/>
        <end position="761"/>
    </location>
</feature>
<dbReference type="SMART" id="SM00192">
    <property type="entry name" value="LDLa"/>
    <property type="match status" value="1"/>
</dbReference>
<feature type="disulfide bond" evidence="8">
    <location>
        <begin position="286"/>
        <end position="301"/>
    </location>
</feature>
<dbReference type="InterPro" id="IPR036055">
    <property type="entry name" value="LDL_receptor-like_sf"/>
</dbReference>
<feature type="region of interest" description="Disordered" evidence="9">
    <location>
        <begin position="807"/>
        <end position="874"/>
    </location>
</feature>
<dbReference type="InterPro" id="IPR013980">
    <property type="entry name" value="MANSC_dom"/>
</dbReference>
<dbReference type="PANTHER" id="PTHR46876:SF1">
    <property type="entry name" value="LOW-DENSITY LIPOPROTEIN RECEPTOR-RELATED PROTEIN 11"/>
    <property type="match status" value="1"/>
</dbReference>
<gene>
    <name evidence="12" type="ORF">ACJMK2_038056</name>
</gene>
<evidence type="ECO:0000256" key="9">
    <source>
        <dbReference type="SAM" id="MobiDB-lite"/>
    </source>
</evidence>
<keyword evidence="3" id="KW-0732">Signal</keyword>
<feature type="compositionally biased region" description="Polar residues" evidence="9">
    <location>
        <begin position="714"/>
        <end position="723"/>
    </location>
</feature>
<feature type="compositionally biased region" description="Basic and acidic residues" evidence="9">
    <location>
        <begin position="675"/>
        <end position="693"/>
    </location>
</feature>
<feature type="region of interest" description="Disordered" evidence="9">
    <location>
        <begin position="180"/>
        <end position="215"/>
    </location>
</feature>
<feature type="compositionally biased region" description="Polar residues" evidence="9">
    <location>
        <begin position="406"/>
        <end position="437"/>
    </location>
</feature>
<dbReference type="Pfam" id="PF07502">
    <property type="entry name" value="MANEC"/>
    <property type="match status" value="1"/>
</dbReference>
<evidence type="ECO:0000256" key="10">
    <source>
        <dbReference type="SAM" id="Phobius"/>
    </source>
</evidence>
<keyword evidence="2 10" id="KW-0812">Transmembrane</keyword>
<dbReference type="InterPro" id="IPR011106">
    <property type="entry name" value="MANSC_N"/>
</dbReference>
<dbReference type="PROSITE" id="PS50068">
    <property type="entry name" value="LDLRA_2"/>
    <property type="match status" value="1"/>
</dbReference>
<dbReference type="Proteomes" id="UP001634394">
    <property type="component" value="Unassembled WGS sequence"/>
</dbReference>
<dbReference type="SMART" id="SM00765">
    <property type="entry name" value="MANEC"/>
    <property type="match status" value="1"/>
</dbReference>
<sequence length="970" mass="107521">MSDVLITSTNPVAMKSIFVLLTLVCFSIGEKERLSNLDLESLLKDSDIVSLLKRFNIDQDCDAMSGTVAVGKLWGKMEKKCAFNSSHSTIIKTKESLLNGAKFLKNLKSIACAQGCIEECCNLDGCDVAVYEEKDENNCYLFNCSKPNSCIFAPHALYRSIMVTSETDVSVDHAYVTSDQTQEKHETELQHLQSNNITPKSTQKPTTKKPTPPPVKNKVSLFAECSWWSECADPNAVCLTDHCECKDGYQARYGVCRQSCGDFFLECDNKGMNSTVPDCIYKRYQCDGIPQCADGSDEAGCDVDYPVDSYIHPKQSSKNQYYGPAAYQPIYPGKNAMNQLGFFGLPQRVSSQQRLPLSQSLNPIYSNPDISQTGDFRGQYYLPGYGNMDTQSGSYQSPWQLGPGSLPQSNDPIATGQQLYSQQSASSPTQNMPTQKSAGEVNDKSKHTSDEKGKLEIGNGFHAGSIEPTPRTYDGSGSNDHQKDENIHIAPAGNPVDPNVKAPSESEIQYKSRKPTTPPAQDTTESNNSNNPHDVEALEDETRGTKTDPDLGTEEDLNRYASSKESGSFDHEDVIDAGSRNHADIKPIMEVTTKTSLPIRTTESQIEATTRGVTLAPLRDSKILDNHGENVDRLQSWDGINDALSHQRKTNSESHGKMEVADSYTQSNTPQKASSETRKETQHKEKTKFDQTDGDRLYNFDRYKTFENVESDSPYYTGTNSHSRGQDRGPVRNTNTHRQHKYPYQENAGHKGRGHPRKEDYTDYYYQSPSEFDPFSTNPADFYDYGNLKTGIDITLQEEEKIHERISKPNIGSHATTALYPNSRYGGARYSGAPLKNPDKPQIEPPTHKNPHRKVKPSSSPVSKGKSSLVDTKMDSESFKNNIGKATTTVAGNDTEENIKARNYGMEEVVITSPTDGSQGPIVALSVGLAVTLLLLIIVGCRLRTVKRRLRKGKALHSNEADYLINGMYL</sequence>
<dbReference type="PROSITE" id="PS01209">
    <property type="entry name" value="LDLRA_1"/>
    <property type="match status" value="1"/>
</dbReference>
<feature type="compositionally biased region" description="Basic and acidic residues" evidence="9">
    <location>
        <begin position="650"/>
        <end position="660"/>
    </location>
</feature>
<proteinExistence type="predicted"/>
<feature type="domain" description="MANSC" evidence="11">
    <location>
        <begin position="85"/>
        <end position="161"/>
    </location>
</feature>
<name>A0ABD3WQV3_SINWO</name>
<comment type="subcellular location">
    <subcellularLocation>
        <location evidence="1">Membrane</location>
        <topology evidence="1">Single-pass type I membrane protein</topology>
    </subcellularLocation>
</comment>
<evidence type="ECO:0000256" key="2">
    <source>
        <dbReference type="ARBA" id="ARBA00022692"/>
    </source>
</evidence>
<dbReference type="InterPro" id="IPR023415">
    <property type="entry name" value="LDLR_class-A_CS"/>
</dbReference>
<protein>
    <recommendedName>
        <fullName evidence="11">MANSC domain-containing protein</fullName>
    </recommendedName>
</protein>
<evidence type="ECO:0000313" key="13">
    <source>
        <dbReference type="Proteomes" id="UP001634394"/>
    </source>
</evidence>
<comment type="caution">
    <text evidence="8">Lacks conserved residue(s) required for the propagation of feature annotation.</text>
</comment>